<proteinExistence type="predicted"/>
<reference evidence="2" key="1">
    <citation type="journal article" date="2016" name="Nat. Genet.">
        <title>The genome sequences of Arachis duranensis and Arachis ipaensis, the diploid ancestors of cultivated peanut.</title>
        <authorList>
            <person name="Bertioli D.J."/>
            <person name="Cannon S.B."/>
            <person name="Froenicke L."/>
            <person name="Huang G."/>
            <person name="Farmer A.D."/>
            <person name="Cannon E.K."/>
            <person name="Liu X."/>
            <person name="Gao D."/>
            <person name="Clevenger J."/>
            <person name="Dash S."/>
            <person name="Ren L."/>
            <person name="Moretzsohn M.C."/>
            <person name="Shirasawa K."/>
            <person name="Huang W."/>
            <person name="Vidigal B."/>
            <person name="Abernathy B."/>
            <person name="Chu Y."/>
            <person name="Niederhuth C.E."/>
            <person name="Umale P."/>
            <person name="Araujo A.C."/>
            <person name="Kozik A."/>
            <person name="Kim K.D."/>
            <person name="Burow M.D."/>
            <person name="Varshney R.K."/>
            <person name="Wang X."/>
            <person name="Zhang X."/>
            <person name="Barkley N."/>
            <person name="Guimaraes P.M."/>
            <person name="Isobe S."/>
            <person name="Guo B."/>
            <person name="Liao B."/>
            <person name="Stalker H.T."/>
            <person name="Schmitz R.J."/>
            <person name="Scheffler B.E."/>
            <person name="Leal-Bertioli S.C."/>
            <person name="Xun X."/>
            <person name="Jackson S.A."/>
            <person name="Michelmore R."/>
            <person name="Ozias-Akins P."/>
        </authorList>
    </citation>
    <scope>NUCLEOTIDE SEQUENCE [LARGE SCALE GENOMIC DNA]</scope>
    <source>
        <strain evidence="2">cv. V14167</strain>
    </source>
</reference>
<name>A0A6P4D000_ARADU</name>
<dbReference type="RefSeq" id="XP_015959746.1">
    <property type="nucleotide sequence ID" value="XM_016104260.1"/>
</dbReference>
<dbReference type="OrthoDB" id="1936008at2759"/>
<protein>
    <submittedName>
        <fullName evidence="3">Protein FAR1-RELATED SEQUENCE 5-like</fullName>
    </submittedName>
</protein>
<dbReference type="AlphaFoldDB" id="A0A6P4D000"/>
<reference evidence="3" key="2">
    <citation type="submission" date="2025-08" db="UniProtKB">
        <authorList>
            <consortium name="RefSeq"/>
        </authorList>
    </citation>
    <scope>IDENTIFICATION</scope>
    <source>
        <tissue evidence="3">Whole plant</tissue>
    </source>
</reference>
<dbReference type="PANTHER" id="PTHR47718">
    <property type="entry name" value="OS01G0519700 PROTEIN"/>
    <property type="match status" value="1"/>
</dbReference>
<dbReference type="Proteomes" id="UP000515211">
    <property type="component" value="Chromosome 4"/>
</dbReference>
<dbReference type="KEGG" id="adu:107483652"/>
<dbReference type="Pfam" id="PF10551">
    <property type="entry name" value="MULE"/>
    <property type="match status" value="1"/>
</dbReference>
<accession>A0A6P4D000</accession>
<gene>
    <name evidence="3" type="primary">LOC107483652</name>
</gene>
<evidence type="ECO:0000313" key="2">
    <source>
        <dbReference type="Proteomes" id="UP000515211"/>
    </source>
</evidence>
<keyword evidence="2" id="KW-1185">Reference proteome</keyword>
<evidence type="ECO:0000313" key="3">
    <source>
        <dbReference type="RefSeq" id="XP_015959746.1"/>
    </source>
</evidence>
<dbReference type="InterPro" id="IPR018289">
    <property type="entry name" value="MULE_transposase_dom"/>
</dbReference>
<feature type="domain" description="MULE transposase" evidence="1">
    <location>
        <begin position="74"/>
        <end position="118"/>
    </location>
</feature>
<organism evidence="2 3">
    <name type="scientific">Arachis duranensis</name>
    <name type="common">Wild peanut</name>
    <dbReference type="NCBI Taxonomy" id="130453"/>
    <lineage>
        <taxon>Eukaryota</taxon>
        <taxon>Viridiplantae</taxon>
        <taxon>Streptophyta</taxon>
        <taxon>Embryophyta</taxon>
        <taxon>Tracheophyta</taxon>
        <taxon>Spermatophyta</taxon>
        <taxon>Magnoliopsida</taxon>
        <taxon>eudicotyledons</taxon>
        <taxon>Gunneridae</taxon>
        <taxon>Pentapetalae</taxon>
        <taxon>rosids</taxon>
        <taxon>fabids</taxon>
        <taxon>Fabales</taxon>
        <taxon>Fabaceae</taxon>
        <taxon>Papilionoideae</taxon>
        <taxon>50 kb inversion clade</taxon>
        <taxon>dalbergioids sensu lato</taxon>
        <taxon>Dalbergieae</taxon>
        <taxon>Pterocarpus clade</taxon>
        <taxon>Arachis</taxon>
    </lineage>
</organism>
<dbReference type="GeneID" id="107483652"/>
<sequence>MHAKCVIQDNDEVGIWPNKTYLALTNEVGRSSNLGYSENDVRNYIDVDTANKFRSALWIDARCMASYEYYGDMVSFDTTYSKNKHGLPSASFVGVNHHRKSTLLGCALLGNEKICIFENVFPNIRHWWCIWHILKKILHKFEGYARYREIHATMTGIVWNACSVECFEKDWATFIVEFNLEHTRWLSDFSVFMMVVFFVDLYDDRRIWNFVTCEEEASMLHSGLDELRDKLFDYRANLESKSVPTTQNGMVTQRKPALSASNIQGLSKVATKKNDETVNPNLVVGSAVRANESQEHGGFISLLNSFRNT</sequence>
<evidence type="ECO:0000259" key="1">
    <source>
        <dbReference type="Pfam" id="PF10551"/>
    </source>
</evidence>